<dbReference type="Proteomes" id="UP000204551">
    <property type="component" value="Chromosome"/>
</dbReference>
<sequence>MIHFDLASKTKVISTHFSCLKKDYLYESLNTSTINKELKQFINDNLYEIITGPPDVIKKLNTRFKRLKSYSDSKIVSGKIRSIFNYQKFSSKRVRLYDAYDLANNLGVRTCLYCNRMYTITVTKGTKRDEKITRPQFDHFFDQAKNPLLSLSIYNLIPSCTICNSSLKGTKEFNLGSYMHPFIDNYVDQYNYRFIPHDVASILGRKSNLEVEIEIKTSSLIDFGKIKKTSDLFKLSDVMSGHSEELMDLFDIRYKFSQRYFNELFITYKKLGLSYEEVYRIVFGVHFIEDNFNQRPFSKLKKDILKELNVI</sequence>
<evidence type="ECO:0008006" key="3">
    <source>
        <dbReference type="Google" id="ProtNLM"/>
    </source>
</evidence>
<evidence type="ECO:0000313" key="1">
    <source>
        <dbReference type="EMBL" id="ASO06550.1"/>
    </source>
</evidence>
<dbReference type="AlphaFoldDB" id="A0A221UZ57"/>
<organism evidence="1 2">
    <name type="scientific">Arenibacter algicola</name>
    <dbReference type="NCBI Taxonomy" id="616991"/>
    <lineage>
        <taxon>Bacteria</taxon>
        <taxon>Pseudomonadati</taxon>
        <taxon>Bacteroidota</taxon>
        <taxon>Flavobacteriia</taxon>
        <taxon>Flavobacteriales</taxon>
        <taxon>Flavobacteriaceae</taxon>
        <taxon>Arenibacter</taxon>
    </lineage>
</organism>
<dbReference type="KEGG" id="aalg:AREALGSMS7_03119"/>
<dbReference type="RefSeq" id="WP_093979014.1">
    <property type="nucleotide sequence ID" value="NZ_CP022515.1"/>
</dbReference>
<proteinExistence type="predicted"/>
<gene>
    <name evidence="1" type="ORF">AREALGSMS7_03119</name>
</gene>
<dbReference type="EMBL" id="CP022515">
    <property type="protein sequence ID" value="ASO06550.1"/>
    <property type="molecule type" value="Genomic_DNA"/>
</dbReference>
<reference evidence="1 2" key="1">
    <citation type="submission" date="2017-07" db="EMBL/GenBank/DDBJ databases">
        <title>Genome Sequence of Arenibacter algicola Strain SMS7 Isolated from a culture of the Diatom Skeletonema marinoi.</title>
        <authorList>
            <person name="Topel M."/>
            <person name="Pinder M.I.M."/>
            <person name="Johansson O.N."/>
            <person name="Kourtchenko O."/>
            <person name="Godhe A."/>
            <person name="Clarke A.K."/>
        </authorList>
    </citation>
    <scope>NUCLEOTIDE SEQUENCE [LARGE SCALE GENOMIC DNA]</scope>
    <source>
        <strain evidence="1 2">SMS7</strain>
    </source>
</reference>
<protein>
    <recommendedName>
        <fullName evidence="3">HNH endonuclease</fullName>
    </recommendedName>
</protein>
<name>A0A221UZ57_9FLAO</name>
<evidence type="ECO:0000313" key="2">
    <source>
        <dbReference type="Proteomes" id="UP000204551"/>
    </source>
</evidence>
<dbReference type="Gene3D" id="1.10.30.50">
    <property type="match status" value="1"/>
</dbReference>
<accession>A0A221UZ57</accession>